<organism evidence="1 2">
    <name type="scientific">Listeria booriae</name>
    <dbReference type="NCBI Taxonomy" id="1552123"/>
    <lineage>
        <taxon>Bacteria</taxon>
        <taxon>Bacillati</taxon>
        <taxon>Bacillota</taxon>
        <taxon>Bacilli</taxon>
        <taxon>Bacillales</taxon>
        <taxon>Listeriaceae</taxon>
        <taxon>Listeria</taxon>
    </lineage>
</organism>
<dbReference type="Proteomes" id="UP000574104">
    <property type="component" value="Unassembled WGS sequence"/>
</dbReference>
<dbReference type="RefSeq" id="WP_185434219.1">
    <property type="nucleotide sequence ID" value="NZ_JAARSH010000002.1"/>
</dbReference>
<proteinExistence type="predicted"/>
<comment type="caution">
    <text evidence="1">The sequence shown here is derived from an EMBL/GenBank/DDBJ whole genome shotgun (WGS) entry which is preliminary data.</text>
</comment>
<dbReference type="AlphaFoldDB" id="A0A842ABW9"/>
<gene>
    <name evidence="1" type="ORF">HB904_03940</name>
</gene>
<evidence type="ECO:0000313" key="2">
    <source>
        <dbReference type="Proteomes" id="UP000574104"/>
    </source>
</evidence>
<name>A0A842ABW9_9LIST</name>
<evidence type="ECO:0000313" key="1">
    <source>
        <dbReference type="EMBL" id="MBC1615323.1"/>
    </source>
</evidence>
<reference evidence="1 2" key="1">
    <citation type="submission" date="2020-03" db="EMBL/GenBank/DDBJ databases">
        <title>Soil Listeria distribution.</title>
        <authorList>
            <person name="Liao J."/>
            <person name="Wiedmann M."/>
        </authorList>
    </citation>
    <scope>NUCLEOTIDE SEQUENCE [LARGE SCALE GENOMIC DNA]</scope>
    <source>
        <strain evidence="1 2">FSL L7-1299</strain>
    </source>
</reference>
<sequence>MSVIKKIDEQAQETFGWLSNLDDHDKVTINKNDGNRIEATVRLNRSLEWEGKVSPTSLKITETMWFTDVRINSKYIEVRKGKES</sequence>
<protein>
    <submittedName>
        <fullName evidence="1">Uncharacterized protein</fullName>
    </submittedName>
</protein>
<dbReference type="EMBL" id="JAARSH010000002">
    <property type="protein sequence ID" value="MBC1615323.1"/>
    <property type="molecule type" value="Genomic_DNA"/>
</dbReference>
<accession>A0A842ABW9</accession>